<organism evidence="1 2">
    <name type="scientific">Barrientosiimonas endolithica</name>
    <dbReference type="NCBI Taxonomy" id="1535208"/>
    <lineage>
        <taxon>Bacteria</taxon>
        <taxon>Bacillati</taxon>
        <taxon>Actinomycetota</taxon>
        <taxon>Actinomycetes</taxon>
        <taxon>Micrococcales</taxon>
        <taxon>Dermacoccaceae</taxon>
        <taxon>Barrientosiimonas</taxon>
    </lineage>
</organism>
<accession>A0ABN6YLV8</accession>
<dbReference type="Pfam" id="PF13671">
    <property type="entry name" value="AAA_33"/>
    <property type="match status" value="1"/>
</dbReference>
<dbReference type="EMBL" id="AP027735">
    <property type="protein sequence ID" value="BDZ58462.1"/>
    <property type="molecule type" value="Genomic_DNA"/>
</dbReference>
<dbReference type="Proteomes" id="UP001321421">
    <property type="component" value="Chromosome"/>
</dbReference>
<sequence length="180" mass="19937">MFVDQHLIVIRGNSACGKSTVAAELQRRMGRGTANVGQDHLRRVVLREHDVPDGDNIGLIEQTAQHCLQIGYHVILEGILYSGHYGSMLRRLMGRHDGPTHVFYLDVPLEETLRRHAGRPLASEVDSTKLREWFMESDVLGVPGEVVLGGEYDVGGVVDRVIQAVGPVRERTSSSQGKFL</sequence>
<gene>
    <name evidence="1" type="ORF">GCM10025872_21190</name>
</gene>
<evidence type="ECO:0008006" key="3">
    <source>
        <dbReference type="Google" id="ProtNLM"/>
    </source>
</evidence>
<protein>
    <recommendedName>
        <fullName evidence="3">Kinase</fullName>
    </recommendedName>
</protein>
<keyword evidence="2" id="KW-1185">Reference proteome</keyword>
<reference evidence="2" key="1">
    <citation type="journal article" date="2019" name="Int. J. Syst. Evol. Microbiol.">
        <title>The Global Catalogue of Microorganisms (GCM) 10K type strain sequencing project: providing services to taxonomists for standard genome sequencing and annotation.</title>
        <authorList>
            <consortium name="The Broad Institute Genomics Platform"/>
            <consortium name="The Broad Institute Genome Sequencing Center for Infectious Disease"/>
            <person name="Wu L."/>
            <person name="Ma J."/>
        </authorList>
    </citation>
    <scope>NUCLEOTIDE SEQUENCE [LARGE SCALE GENOMIC DNA]</scope>
    <source>
        <strain evidence="2">NBRC 110608</strain>
    </source>
</reference>
<proteinExistence type="predicted"/>
<name>A0ABN6YLV8_9MICO</name>
<dbReference type="InterPro" id="IPR027417">
    <property type="entry name" value="P-loop_NTPase"/>
</dbReference>
<evidence type="ECO:0000313" key="1">
    <source>
        <dbReference type="EMBL" id="BDZ58462.1"/>
    </source>
</evidence>
<evidence type="ECO:0000313" key="2">
    <source>
        <dbReference type="Proteomes" id="UP001321421"/>
    </source>
</evidence>
<dbReference type="Gene3D" id="3.40.50.300">
    <property type="entry name" value="P-loop containing nucleotide triphosphate hydrolases"/>
    <property type="match status" value="1"/>
</dbReference>
<dbReference type="RefSeq" id="WP_289230884.1">
    <property type="nucleotide sequence ID" value="NZ_AP027735.1"/>
</dbReference>
<dbReference type="SUPFAM" id="SSF52540">
    <property type="entry name" value="P-loop containing nucleoside triphosphate hydrolases"/>
    <property type="match status" value="1"/>
</dbReference>